<feature type="region of interest" description="Disordered" evidence="1">
    <location>
        <begin position="333"/>
        <end position="405"/>
    </location>
</feature>
<feature type="compositionally biased region" description="Basic and acidic residues" evidence="1">
    <location>
        <begin position="355"/>
        <end position="366"/>
    </location>
</feature>
<organism evidence="3 4">
    <name type="scientific">Orchesella dallaii</name>
    <dbReference type="NCBI Taxonomy" id="48710"/>
    <lineage>
        <taxon>Eukaryota</taxon>
        <taxon>Metazoa</taxon>
        <taxon>Ecdysozoa</taxon>
        <taxon>Arthropoda</taxon>
        <taxon>Hexapoda</taxon>
        <taxon>Collembola</taxon>
        <taxon>Entomobryomorpha</taxon>
        <taxon>Entomobryoidea</taxon>
        <taxon>Orchesellidae</taxon>
        <taxon>Orchesellinae</taxon>
        <taxon>Orchesella</taxon>
    </lineage>
</organism>
<feature type="region of interest" description="Disordered" evidence="1">
    <location>
        <begin position="295"/>
        <end position="314"/>
    </location>
</feature>
<feature type="region of interest" description="Disordered" evidence="1">
    <location>
        <begin position="146"/>
        <end position="165"/>
    </location>
</feature>
<keyword evidence="4" id="KW-1185">Reference proteome</keyword>
<feature type="compositionally biased region" description="Basic and acidic residues" evidence="1">
    <location>
        <begin position="217"/>
        <end position="235"/>
    </location>
</feature>
<feature type="compositionally biased region" description="Acidic residues" evidence="1">
    <location>
        <begin position="240"/>
        <end position="249"/>
    </location>
</feature>
<feature type="domain" description="CARD" evidence="2">
    <location>
        <begin position="1"/>
        <end position="78"/>
    </location>
</feature>
<evidence type="ECO:0000313" key="3">
    <source>
        <dbReference type="EMBL" id="CAL8093545.1"/>
    </source>
</evidence>
<feature type="compositionally biased region" description="Acidic residues" evidence="1">
    <location>
        <begin position="151"/>
        <end position="165"/>
    </location>
</feature>
<dbReference type="InterPro" id="IPR011029">
    <property type="entry name" value="DEATH-like_dom_sf"/>
</dbReference>
<gene>
    <name evidence="3" type="ORF">ODALV1_LOCUS8526</name>
</gene>
<proteinExistence type="predicted"/>
<comment type="caution">
    <text evidence="3">The sequence shown here is derived from an EMBL/GenBank/DDBJ whole genome shotgun (WGS) entry which is preliminary data.</text>
</comment>
<feature type="compositionally biased region" description="Acidic residues" evidence="1">
    <location>
        <begin position="189"/>
        <end position="202"/>
    </location>
</feature>
<dbReference type="SUPFAM" id="SSF47986">
    <property type="entry name" value="DEATH domain"/>
    <property type="match status" value="1"/>
</dbReference>
<dbReference type="EMBL" id="CAXLJM020000026">
    <property type="protein sequence ID" value="CAL8093545.1"/>
    <property type="molecule type" value="Genomic_DNA"/>
</dbReference>
<evidence type="ECO:0000256" key="1">
    <source>
        <dbReference type="SAM" id="MobiDB-lite"/>
    </source>
</evidence>
<dbReference type="Gene3D" id="1.10.533.10">
    <property type="entry name" value="Death Domain, Fas"/>
    <property type="match status" value="1"/>
</dbReference>
<sequence length="405" mass="44698">MLDNERTVLKENANVLANLLTENVPYLLANYLQNGVISENEREEIISASSAHDIKIKLLEILADKKEISIESVLQGLEATENHCVSKEIETLLSGKSENQSGAGDRIEDVSTYATNLVDDVIATAEETTSNQISHDEELEPVVLDDVGLTETEEVEPIDIDSGAELEPAEEKLVEASVEVHNVDADPPQNEEEDDEDDEDDVVDKSVSFPERVATVIEDHKKVDNQEEQDYRNHGLDAQNESENEEDQLDIEKEFAMPTQTVESVEANNNHDLPSERKSGQILTRMESNEVIIEGEDAISTSTNKEPEADGDGDGLEALMARKALVRQQVEMFEKTAPGGGKGKIQYSFRSSTQEQEKKEEEEQGSKVKNLKNFFQRLSTSETTAAPPAGPTKSVGKLKVTFPAS</sequence>
<evidence type="ECO:0000259" key="2">
    <source>
        <dbReference type="PROSITE" id="PS50209"/>
    </source>
</evidence>
<evidence type="ECO:0000313" key="4">
    <source>
        <dbReference type="Proteomes" id="UP001642540"/>
    </source>
</evidence>
<name>A0ABP1Q8H6_9HEXA</name>
<dbReference type="Proteomes" id="UP001642540">
    <property type="component" value="Unassembled WGS sequence"/>
</dbReference>
<dbReference type="InterPro" id="IPR001315">
    <property type="entry name" value="CARD"/>
</dbReference>
<dbReference type="PROSITE" id="PS50209">
    <property type="entry name" value="CARD"/>
    <property type="match status" value="1"/>
</dbReference>
<protein>
    <recommendedName>
        <fullName evidence="2">CARD domain-containing protein</fullName>
    </recommendedName>
</protein>
<reference evidence="3 4" key="1">
    <citation type="submission" date="2024-08" db="EMBL/GenBank/DDBJ databases">
        <authorList>
            <person name="Cucini C."/>
            <person name="Frati F."/>
        </authorList>
    </citation>
    <scope>NUCLEOTIDE SEQUENCE [LARGE SCALE GENOMIC DNA]</scope>
</reference>
<accession>A0ABP1Q8H6</accession>
<feature type="compositionally biased region" description="Polar residues" evidence="1">
    <location>
        <begin position="258"/>
        <end position="272"/>
    </location>
</feature>
<feature type="region of interest" description="Disordered" evidence="1">
    <location>
        <begin position="180"/>
        <end position="284"/>
    </location>
</feature>